<dbReference type="Pfam" id="PF00023">
    <property type="entry name" value="Ank"/>
    <property type="match status" value="1"/>
</dbReference>
<accession>A0A4Z1T2W0</accession>
<gene>
    <name evidence="2" type="ORF">GMRT_20794</name>
</gene>
<dbReference type="EMBL" id="VDLU01000001">
    <property type="protein sequence ID" value="TNJ29988.1"/>
    <property type="molecule type" value="Genomic_DNA"/>
</dbReference>
<dbReference type="InterPro" id="IPR036770">
    <property type="entry name" value="Ankyrin_rpt-contain_sf"/>
</dbReference>
<dbReference type="AlphaFoldDB" id="A0A4Z1T2W0"/>
<dbReference type="SMART" id="SM00248">
    <property type="entry name" value="ANK"/>
    <property type="match status" value="8"/>
</dbReference>
<dbReference type="PROSITE" id="PS50088">
    <property type="entry name" value="ANK_REPEAT"/>
    <property type="match status" value="1"/>
</dbReference>
<feature type="repeat" description="ANK" evidence="1">
    <location>
        <begin position="605"/>
        <end position="632"/>
    </location>
</feature>
<evidence type="ECO:0000313" key="2">
    <source>
        <dbReference type="EMBL" id="TNJ29988.1"/>
    </source>
</evidence>
<evidence type="ECO:0000313" key="3">
    <source>
        <dbReference type="Proteomes" id="UP000315496"/>
    </source>
</evidence>
<dbReference type="Proteomes" id="UP000315496">
    <property type="component" value="Chromosome 1"/>
</dbReference>
<dbReference type="OrthoDB" id="366390at2759"/>
<reference evidence="2 3" key="1">
    <citation type="submission" date="2019-05" db="EMBL/GenBank/DDBJ databases">
        <title>The compact genome of Giardia muris reveals important steps in the evolution of intestinal protozoan parasites.</title>
        <authorList>
            <person name="Xu F."/>
            <person name="Jimenez-Gonzalez A."/>
            <person name="Einarsson E."/>
            <person name="Astvaldsson A."/>
            <person name="Peirasmaki D."/>
            <person name="Eckmann L."/>
            <person name="Andersson J.O."/>
            <person name="Svard S.G."/>
            <person name="Jerlstrom-Hultqvist J."/>
        </authorList>
    </citation>
    <scope>NUCLEOTIDE SEQUENCE [LARGE SCALE GENOMIC DNA]</scope>
    <source>
        <strain evidence="2 3">Roberts-Thomson</strain>
    </source>
</reference>
<keyword evidence="3" id="KW-1185">Reference proteome</keyword>
<dbReference type="PANTHER" id="PTHR24120:SF4">
    <property type="entry name" value="GH07239P"/>
    <property type="match status" value="1"/>
</dbReference>
<name>A0A4Z1T2W0_GIAMU</name>
<dbReference type="SUPFAM" id="SSF48403">
    <property type="entry name" value="Ankyrin repeat"/>
    <property type="match status" value="1"/>
</dbReference>
<dbReference type="InterPro" id="IPR002110">
    <property type="entry name" value="Ankyrin_rpt"/>
</dbReference>
<dbReference type="Pfam" id="PF12796">
    <property type="entry name" value="Ank_2"/>
    <property type="match status" value="2"/>
</dbReference>
<sequence length="658" mass="73149">MATSIPPSSCIKISVAYFLFVTGKPGRPSLWLTRTLAVPRTLLFVKSLCAKTGDSLLHLNRISHPNLQDVYARQVDDGTVCLDGEYNTAGERLYAKGGPVQTMGLSRDRFQALIYDLTQAIIYALSQGYRVVSALRLEPSNVLIHQSGRGIVQLDPSILVEAPMGDDHEPSLCRDVHDSTLLSIYLRFRKLVSTIEERYSGPSTLSFMSLLHTDYTRSPGEFFVELENYYNDSSLVGSILTSRGLEYDSHGYTACIRAVREGDMSSVYRLMHNHVRHVSQNGFTASMHSLAAGNRACFQWLHYLEPKALYLQGVTDLMIAVGCSDVQAIQQNLEQMGHHAQCGCTALHLAVRMRDRVAVKRLLGEARIRAGGNNSAGLFAWKNGWTDIYPLVETHEIIMDEFGYTVLHSAASAGDFVRCQHLLHMVCRRTPQGRTAADLAEAHGYHRLAEFLRSRGDILDEVGRTPLHHLVLDEREHVVMDEAHIQAVVNELQKHAHLLCCRDDYSMTALMYCAQFNRWALIPALTAEARLRADGILIKDTTWDHCTALMIAASRGFPYVVACLAPYEARCRATHGGTALMAAALTGSVACARLLLSEVRMTNTEGTTALMLAARWGHEDVVRLLLPYEGDIINNLGESICHWAERSPSQAIRTLVQN</sequence>
<keyword evidence="1" id="KW-0040">ANK repeat</keyword>
<evidence type="ECO:0000256" key="1">
    <source>
        <dbReference type="PROSITE-ProRule" id="PRU00023"/>
    </source>
</evidence>
<proteinExistence type="predicted"/>
<protein>
    <submittedName>
        <fullName evidence="2">Ankyrin repeat protein 1</fullName>
    </submittedName>
</protein>
<dbReference type="VEuPathDB" id="GiardiaDB:GMRT_20794"/>
<dbReference type="PROSITE" id="PS50297">
    <property type="entry name" value="ANK_REP_REGION"/>
    <property type="match status" value="1"/>
</dbReference>
<dbReference type="Gene3D" id="1.25.40.20">
    <property type="entry name" value="Ankyrin repeat-containing domain"/>
    <property type="match status" value="2"/>
</dbReference>
<organism evidence="2 3">
    <name type="scientific">Giardia muris</name>
    <dbReference type="NCBI Taxonomy" id="5742"/>
    <lineage>
        <taxon>Eukaryota</taxon>
        <taxon>Metamonada</taxon>
        <taxon>Diplomonadida</taxon>
        <taxon>Hexamitidae</taxon>
        <taxon>Giardiinae</taxon>
        <taxon>Giardia</taxon>
    </lineage>
</organism>
<dbReference type="PANTHER" id="PTHR24120">
    <property type="entry name" value="GH07239P"/>
    <property type="match status" value="1"/>
</dbReference>
<comment type="caution">
    <text evidence="2">The sequence shown here is derived from an EMBL/GenBank/DDBJ whole genome shotgun (WGS) entry which is preliminary data.</text>
</comment>